<organism evidence="5 6">
    <name type="scientific">Saltatorellus ferox</name>
    <dbReference type="NCBI Taxonomy" id="2528018"/>
    <lineage>
        <taxon>Bacteria</taxon>
        <taxon>Pseudomonadati</taxon>
        <taxon>Planctomycetota</taxon>
        <taxon>Planctomycetia</taxon>
        <taxon>Planctomycetia incertae sedis</taxon>
        <taxon>Saltatorellus</taxon>
    </lineage>
</organism>
<dbReference type="AlphaFoldDB" id="A0A518EU97"/>
<evidence type="ECO:0000256" key="2">
    <source>
        <dbReference type="ARBA" id="ARBA00023082"/>
    </source>
</evidence>
<keyword evidence="3" id="KW-0804">Transcription</keyword>
<protein>
    <submittedName>
        <fullName evidence="5">RNA polymerase sigma factor RpoE</fullName>
    </submittedName>
</protein>
<dbReference type="SUPFAM" id="SSF88946">
    <property type="entry name" value="Sigma2 domain of RNA polymerase sigma factors"/>
    <property type="match status" value="1"/>
</dbReference>
<evidence type="ECO:0000259" key="4">
    <source>
        <dbReference type="Pfam" id="PF04542"/>
    </source>
</evidence>
<dbReference type="Gene3D" id="1.10.1740.10">
    <property type="match status" value="1"/>
</dbReference>
<evidence type="ECO:0000313" key="6">
    <source>
        <dbReference type="Proteomes" id="UP000320390"/>
    </source>
</evidence>
<dbReference type="PANTHER" id="PTHR43133">
    <property type="entry name" value="RNA POLYMERASE ECF-TYPE SIGMA FACTO"/>
    <property type="match status" value="1"/>
</dbReference>
<dbReference type="InterPro" id="IPR013325">
    <property type="entry name" value="RNA_pol_sigma_r2"/>
</dbReference>
<dbReference type="NCBIfam" id="TIGR02937">
    <property type="entry name" value="sigma70-ECF"/>
    <property type="match status" value="1"/>
</dbReference>
<keyword evidence="1" id="KW-0805">Transcription regulation</keyword>
<dbReference type="InterPro" id="IPR039425">
    <property type="entry name" value="RNA_pol_sigma-70-like"/>
</dbReference>
<name>A0A518EU97_9BACT</name>
<feature type="domain" description="RNA polymerase sigma-70 region 2" evidence="4">
    <location>
        <begin position="17"/>
        <end position="81"/>
    </location>
</feature>
<keyword evidence="2" id="KW-0731">Sigma factor</keyword>
<dbReference type="GO" id="GO:0006352">
    <property type="term" value="P:DNA-templated transcription initiation"/>
    <property type="evidence" value="ECO:0007669"/>
    <property type="project" value="InterPro"/>
</dbReference>
<dbReference type="GO" id="GO:0016987">
    <property type="term" value="F:sigma factor activity"/>
    <property type="evidence" value="ECO:0007669"/>
    <property type="project" value="UniProtKB-KW"/>
</dbReference>
<dbReference type="Pfam" id="PF04542">
    <property type="entry name" value="Sigma70_r2"/>
    <property type="match status" value="1"/>
</dbReference>
<sequence>MRRLADFDEDEWARVERAYAGRLIAYIGRRVSDAEARDDIVQEVFLGAVRGIGTFDEKYSFEQYLFGICRNRTIDHLRKRRMVGAGQGGSDDGEEAGGIDLASLALDEDTPSQIVRRSDVQGRGRELLRDALREWVQETWAAGEFNRLMVVEALFRGGWRNRDTWERFGLRDETAVAGVKFRALKKLREFVAKRDPDGEAVAALAQLAEDGDVPMDVASVWSDERVSCPARHWLARWIAGTLEEGPREFMAFHVDEMGCEWCSANRDDLARRDEEALLPLLVSVRASTAKLLRSRIDRPSGP</sequence>
<dbReference type="InterPro" id="IPR007627">
    <property type="entry name" value="RNA_pol_sigma70_r2"/>
</dbReference>
<gene>
    <name evidence="5" type="ORF">Poly30_31870</name>
</gene>
<keyword evidence="6" id="KW-1185">Reference proteome</keyword>
<reference evidence="5 6" key="1">
    <citation type="submission" date="2019-02" db="EMBL/GenBank/DDBJ databases">
        <title>Deep-cultivation of Planctomycetes and their phenomic and genomic characterization uncovers novel biology.</title>
        <authorList>
            <person name="Wiegand S."/>
            <person name="Jogler M."/>
            <person name="Boedeker C."/>
            <person name="Pinto D."/>
            <person name="Vollmers J."/>
            <person name="Rivas-Marin E."/>
            <person name="Kohn T."/>
            <person name="Peeters S.H."/>
            <person name="Heuer A."/>
            <person name="Rast P."/>
            <person name="Oberbeckmann S."/>
            <person name="Bunk B."/>
            <person name="Jeske O."/>
            <person name="Meyerdierks A."/>
            <person name="Storesund J.E."/>
            <person name="Kallscheuer N."/>
            <person name="Luecker S."/>
            <person name="Lage O.M."/>
            <person name="Pohl T."/>
            <person name="Merkel B.J."/>
            <person name="Hornburger P."/>
            <person name="Mueller R.-W."/>
            <person name="Bruemmer F."/>
            <person name="Labrenz M."/>
            <person name="Spormann A.M."/>
            <person name="Op den Camp H."/>
            <person name="Overmann J."/>
            <person name="Amann R."/>
            <person name="Jetten M.S.M."/>
            <person name="Mascher T."/>
            <person name="Medema M.H."/>
            <person name="Devos D.P."/>
            <person name="Kaster A.-K."/>
            <person name="Ovreas L."/>
            <person name="Rohde M."/>
            <person name="Galperin M.Y."/>
            <person name="Jogler C."/>
        </authorList>
    </citation>
    <scope>NUCLEOTIDE SEQUENCE [LARGE SCALE GENOMIC DNA]</scope>
    <source>
        <strain evidence="5 6">Poly30</strain>
    </source>
</reference>
<evidence type="ECO:0000256" key="3">
    <source>
        <dbReference type="ARBA" id="ARBA00023163"/>
    </source>
</evidence>
<evidence type="ECO:0000256" key="1">
    <source>
        <dbReference type="ARBA" id="ARBA00023015"/>
    </source>
</evidence>
<dbReference type="Proteomes" id="UP000320390">
    <property type="component" value="Chromosome"/>
</dbReference>
<dbReference type="EMBL" id="CP036434">
    <property type="protein sequence ID" value="QDV07659.1"/>
    <property type="molecule type" value="Genomic_DNA"/>
</dbReference>
<dbReference type="PANTHER" id="PTHR43133:SF62">
    <property type="entry name" value="RNA POLYMERASE SIGMA FACTOR SIGZ"/>
    <property type="match status" value="1"/>
</dbReference>
<dbReference type="InterPro" id="IPR014284">
    <property type="entry name" value="RNA_pol_sigma-70_dom"/>
</dbReference>
<dbReference type="RefSeq" id="WP_419190233.1">
    <property type="nucleotide sequence ID" value="NZ_CP036434.1"/>
</dbReference>
<evidence type="ECO:0000313" key="5">
    <source>
        <dbReference type="EMBL" id="QDV07659.1"/>
    </source>
</evidence>
<accession>A0A518EU97</accession>
<proteinExistence type="predicted"/>